<protein>
    <submittedName>
        <fullName evidence="5">FAD binding domain-containing protein</fullName>
    </submittedName>
</protein>
<dbReference type="GO" id="GO:0016491">
    <property type="term" value="F:oxidoreductase activity"/>
    <property type="evidence" value="ECO:0007669"/>
    <property type="project" value="UniProtKB-KW"/>
</dbReference>
<evidence type="ECO:0000259" key="4">
    <source>
        <dbReference type="PROSITE" id="PS51387"/>
    </source>
</evidence>
<evidence type="ECO:0000313" key="6">
    <source>
        <dbReference type="Proteomes" id="UP001141259"/>
    </source>
</evidence>
<dbReference type="InterPro" id="IPR005107">
    <property type="entry name" value="CO_DH_flav_C"/>
</dbReference>
<reference evidence="5" key="1">
    <citation type="submission" date="2022-08" db="EMBL/GenBank/DDBJ databases">
        <authorList>
            <person name="Tistechok S."/>
            <person name="Samborskyy M."/>
            <person name="Roman I."/>
        </authorList>
    </citation>
    <scope>NUCLEOTIDE SEQUENCE</scope>
    <source>
        <strain evidence="5">DSM 103496</strain>
    </source>
</reference>
<organism evidence="5 6">
    <name type="scientific">Umezawaea endophytica</name>
    <dbReference type="NCBI Taxonomy" id="1654476"/>
    <lineage>
        <taxon>Bacteria</taxon>
        <taxon>Bacillati</taxon>
        <taxon>Actinomycetota</taxon>
        <taxon>Actinomycetes</taxon>
        <taxon>Pseudonocardiales</taxon>
        <taxon>Pseudonocardiaceae</taxon>
        <taxon>Umezawaea</taxon>
    </lineage>
</organism>
<evidence type="ECO:0000313" key="5">
    <source>
        <dbReference type="EMBL" id="MCS7475707.1"/>
    </source>
</evidence>
<feature type="domain" description="FAD-binding PCMH-type" evidence="4">
    <location>
        <begin position="1"/>
        <end position="195"/>
    </location>
</feature>
<keyword evidence="1" id="KW-0285">Flavoprotein</keyword>
<keyword evidence="3" id="KW-0560">Oxidoreductase</keyword>
<accession>A0A9X2VFW5</accession>
<dbReference type="Gene3D" id="3.30.465.10">
    <property type="match status" value="1"/>
</dbReference>
<dbReference type="PANTHER" id="PTHR42659">
    <property type="entry name" value="XANTHINE DEHYDROGENASE SUBUNIT C-RELATED"/>
    <property type="match status" value="1"/>
</dbReference>
<dbReference type="InterPro" id="IPR016166">
    <property type="entry name" value="FAD-bd_PCMH"/>
</dbReference>
<dbReference type="SUPFAM" id="SSF56176">
    <property type="entry name" value="FAD-binding/transporter-associated domain-like"/>
    <property type="match status" value="1"/>
</dbReference>
<name>A0A9X2VFW5_9PSEU</name>
<dbReference type="PROSITE" id="PS51387">
    <property type="entry name" value="FAD_PCMH"/>
    <property type="match status" value="1"/>
</dbReference>
<keyword evidence="6" id="KW-1185">Reference proteome</keyword>
<sequence length="273" mass="27636">MTPRYSAPRDLAGVTAALADGDGVVVGGGTMVVPDMTHGRTSAAVVVDLSRAGLAGVTAGEDGAVVGAMTTYTDLITSDVPLLSTVASGITGGPQIRNRGTAGGSACYANPASDVPACLVALGARMRLASAGGAREVPAAEFFLGGFRTARRPDEVLEAFVVPPLGGAALGYLKFKLAEGSWPIVTAATFAPTGGPLRIVVGGAAATPVAVDVDRPSVGSDDPAWREHVREAVHTALDAAEPWTDVLAPAAYRRRIAPVIAARSAGRALEEDR</sequence>
<evidence type="ECO:0000256" key="2">
    <source>
        <dbReference type="ARBA" id="ARBA00022827"/>
    </source>
</evidence>
<dbReference type="InterPro" id="IPR036683">
    <property type="entry name" value="CO_DH_flav_C_dom_sf"/>
</dbReference>
<dbReference type="Gene3D" id="3.30.43.10">
    <property type="entry name" value="Uridine Diphospho-n-acetylenolpyruvylglucosamine Reductase, domain 2"/>
    <property type="match status" value="1"/>
</dbReference>
<proteinExistence type="predicted"/>
<dbReference type="InterPro" id="IPR036318">
    <property type="entry name" value="FAD-bd_PCMH-like_sf"/>
</dbReference>
<evidence type="ECO:0000256" key="1">
    <source>
        <dbReference type="ARBA" id="ARBA00022630"/>
    </source>
</evidence>
<dbReference type="SUPFAM" id="SSF55447">
    <property type="entry name" value="CO dehydrogenase flavoprotein C-terminal domain-like"/>
    <property type="match status" value="1"/>
</dbReference>
<dbReference type="AlphaFoldDB" id="A0A9X2VFW5"/>
<keyword evidence="2" id="KW-0274">FAD</keyword>
<comment type="caution">
    <text evidence="5">The sequence shown here is derived from an EMBL/GenBank/DDBJ whole genome shotgun (WGS) entry which is preliminary data.</text>
</comment>
<dbReference type="SMART" id="SM01092">
    <property type="entry name" value="CO_deh_flav_C"/>
    <property type="match status" value="1"/>
</dbReference>
<evidence type="ECO:0000256" key="3">
    <source>
        <dbReference type="ARBA" id="ARBA00023002"/>
    </source>
</evidence>
<dbReference type="RefSeq" id="WP_259621216.1">
    <property type="nucleotide sequence ID" value="NZ_JANYMP010000001.1"/>
</dbReference>
<dbReference type="GO" id="GO:0071949">
    <property type="term" value="F:FAD binding"/>
    <property type="evidence" value="ECO:0007669"/>
    <property type="project" value="InterPro"/>
</dbReference>
<gene>
    <name evidence="5" type="ORF">NZH93_02490</name>
</gene>
<dbReference type="Proteomes" id="UP001141259">
    <property type="component" value="Unassembled WGS sequence"/>
</dbReference>
<dbReference type="EMBL" id="JANYMP010000001">
    <property type="protein sequence ID" value="MCS7475707.1"/>
    <property type="molecule type" value="Genomic_DNA"/>
</dbReference>
<dbReference type="InterPro" id="IPR051312">
    <property type="entry name" value="Diverse_Substr_Oxidored"/>
</dbReference>
<dbReference type="Gene3D" id="3.30.390.50">
    <property type="entry name" value="CO dehydrogenase flavoprotein, C-terminal domain"/>
    <property type="match status" value="1"/>
</dbReference>
<dbReference type="InterPro" id="IPR016169">
    <property type="entry name" value="FAD-bd_PCMH_sub2"/>
</dbReference>
<dbReference type="PANTHER" id="PTHR42659:SF2">
    <property type="entry name" value="XANTHINE DEHYDROGENASE SUBUNIT C-RELATED"/>
    <property type="match status" value="1"/>
</dbReference>
<dbReference type="InterPro" id="IPR002346">
    <property type="entry name" value="Mopterin_DH_FAD-bd"/>
</dbReference>
<dbReference type="InterPro" id="IPR016167">
    <property type="entry name" value="FAD-bd_PCMH_sub1"/>
</dbReference>
<dbReference type="Pfam" id="PF00941">
    <property type="entry name" value="FAD_binding_5"/>
    <property type="match status" value="1"/>
</dbReference>